<evidence type="ECO:0000256" key="4">
    <source>
        <dbReference type="ARBA" id="ARBA00022989"/>
    </source>
</evidence>
<dbReference type="PANTHER" id="PTHR13388">
    <property type="entry name" value="DETONATOR, ISOFORM E"/>
    <property type="match status" value="1"/>
</dbReference>
<evidence type="ECO:0000313" key="15">
    <source>
        <dbReference type="Ensembl" id="ENSHHUP00000072296.1"/>
    </source>
</evidence>
<feature type="domain" description="Transmembrane protein TMEM132 cohesin-like" evidence="11">
    <location>
        <begin position="277"/>
        <end position="415"/>
    </location>
</feature>
<feature type="domain" description="Transmembrane protein TMEM132 N-terminal" evidence="8">
    <location>
        <begin position="44"/>
        <end position="105"/>
    </location>
</feature>
<evidence type="ECO:0000256" key="1">
    <source>
        <dbReference type="ARBA" id="ARBA00004479"/>
    </source>
</evidence>
<proteinExistence type="inferred from homology"/>
<feature type="transmembrane region" description="Helical" evidence="6">
    <location>
        <begin position="841"/>
        <end position="866"/>
    </location>
</feature>
<dbReference type="PANTHER" id="PTHR13388:SF4">
    <property type="entry name" value="TRANSMEMBRANE PROTEIN 132C"/>
    <property type="match status" value="1"/>
</dbReference>
<evidence type="ECO:0000256" key="5">
    <source>
        <dbReference type="ARBA" id="ARBA00023136"/>
    </source>
</evidence>
<evidence type="ECO:0000313" key="16">
    <source>
        <dbReference type="Proteomes" id="UP000314982"/>
    </source>
</evidence>
<evidence type="ECO:0000259" key="14">
    <source>
        <dbReference type="Pfam" id="PF23487"/>
    </source>
</evidence>
<keyword evidence="3 6" id="KW-0812">Transmembrane</keyword>
<evidence type="ECO:0000259" key="12">
    <source>
        <dbReference type="Pfam" id="PF23481"/>
    </source>
</evidence>
<dbReference type="Pfam" id="PF15705">
    <property type="entry name" value="TMEM132_N"/>
    <property type="match status" value="1"/>
</dbReference>
<name>A0A4W5Q524_9TELE</name>
<evidence type="ECO:0000259" key="11">
    <source>
        <dbReference type="Pfam" id="PF23039"/>
    </source>
</evidence>
<evidence type="ECO:0000259" key="9">
    <source>
        <dbReference type="Pfam" id="PF15706"/>
    </source>
</evidence>
<keyword evidence="5 6" id="KW-0472">Membrane</keyword>
<dbReference type="GeneTree" id="ENSGT00940000154702"/>
<feature type="signal peptide" evidence="7">
    <location>
        <begin position="1"/>
        <end position="18"/>
    </location>
</feature>
<dbReference type="InterPro" id="IPR055421">
    <property type="entry name" value="TMEM132_3rd"/>
</dbReference>
<dbReference type="Proteomes" id="UP000314982">
    <property type="component" value="Unassembled WGS sequence"/>
</dbReference>
<dbReference type="InterPro" id="IPR031437">
    <property type="entry name" value="Ig_TMEM132_4th"/>
</dbReference>
<feature type="domain" description="Transmembrane protein TMEM132 second Ig-like" evidence="12">
    <location>
        <begin position="123"/>
        <end position="255"/>
    </location>
</feature>
<keyword evidence="16" id="KW-1185">Reference proteome</keyword>
<dbReference type="Pfam" id="PF23039">
    <property type="entry name" value="TMEM132_3rd"/>
    <property type="match status" value="1"/>
</dbReference>
<organism evidence="15 16">
    <name type="scientific">Hucho hucho</name>
    <name type="common">huchen</name>
    <dbReference type="NCBI Taxonomy" id="62062"/>
    <lineage>
        <taxon>Eukaryota</taxon>
        <taxon>Metazoa</taxon>
        <taxon>Chordata</taxon>
        <taxon>Craniata</taxon>
        <taxon>Vertebrata</taxon>
        <taxon>Euteleostomi</taxon>
        <taxon>Actinopterygii</taxon>
        <taxon>Neopterygii</taxon>
        <taxon>Teleostei</taxon>
        <taxon>Protacanthopterygii</taxon>
        <taxon>Salmoniformes</taxon>
        <taxon>Salmonidae</taxon>
        <taxon>Salmoninae</taxon>
        <taxon>Hucho</taxon>
    </lineage>
</organism>
<dbReference type="InterPro" id="IPR026307">
    <property type="entry name" value="TMEM132"/>
</dbReference>
<comment type="subcellular location">
    <subcellularLocation>
        <location evidence="1">Membrane</location>
        <topology evidence="1">Single-pass type I membrane protein</topology>
    </subcellularLocation>
</comment>
<dbReference type="InterPro" id="IPR055422">
    <property type="entry name" value="Ig_TMEM132_2nd"/>
</dbReference>
<evidence type="ECO:0000256" key="3">
    <source>
        <dbReference type="ARBA" id="ARBA00022692"/>
    </source>
</evidence>
<comment type="similarity">
    <text evidence="2">Belongs to the TMEM132 family.</text>
</comment>
<reference evidence="15" key="2">
    <citation type="submission" date="2025-08" db="UniProtKB">
        <authorList>
            <consortium name="Ensembl"/>
        </authorList>
    </citation>
    <scope>IDENTIFICATION</scope>
</reference>
<dbReference type="InterPro" id="IPR055423">
    <property type="entry name" value="Ig_TMEM132_5th"/>
</dbReference>
<evidence type="ECO:0000259" key="10">
    <source>
        <dbReference type="Pfam" id="PF16070"/>
    </source>
</evidence>
<accession>A0A4W5Q524</accession>
<dbReference type="InterPro" id="IPR031435">
    <property type="entry name" value="TMEM132_N"/>
</dbReference>
<dbReference type="Pfam" id="PF16070">
    <property type="entry name" value="Ig_TMEM132_4th"/>
    <property type="match status" value="1"/>
</dbReference>
<feature type="chain" id="PRO_5021364084" evidence="7">
    <location>
        <begin position="19"/>
        <end position="1025"/>
    </location>
</feature>
<feature type="domain" description="Transmembrane protein family 132 fourth" evidence="10">
    <location>
        <begin position="417"/>
        <end position="514"/>
    </location>
</feature>
<evidence type="ECO:0000259" key="13">
    <source>
        <dbReference type="Pfam" id="PF23486"/>
    </source>
</evidence>
<dbReference type="Pfam" id="PF15706">
    <property type="entry name" value="TMEM132_C"/>
    <property type="match status" value="1"/>
</dbReference>
<dbReference type="Pfam" id="PF23481">
    <property type="entry name" value="Ig_TMEM132_2nd"/>
    <property type="match status" value="1"/>
</dbReference>
<dbReference type="AlphaFoldDB" id="A0A4W5Q524"/>
<dbReference type="Pfam" id="PF23487">
    <property type="entry name" value="Ig_TMEM132_6th"/>
    <property type="match status" value="1"/>
</dbReference>
<reference evidence="15" key="3">
    <citation type="submission" date="2025-09" db="UniProtKB">
        <authorList>
            <consortium name="Ensembl"/>
        </authorList>
    </citation>
    <scope>IDENTIFICATION</scope>
</reference>
<evidence type="ECO:0000256" key="6">
    <source>
        <dbReference type="SAM" id="Phobius"/>
    </source>
</evidence>
<feature type="domain" description="Transmembrane protein TMEM132 fifth" evidence="13">
    <location>
        <begin position="517"/>
        <end position="654"/>
    </location>
</feature>
<feature type="domain" description="Transmembrane protein TMEM132 C-terminal" evidence="9">
    <location>
        <begin position="812"/>
        <end position="895"/>
    </location>
</feature>
<keyword evidence="4 6" id="KW-1133">Transmembrane helix</keyword>
<dbReference type="InterPro" id="IPR055424">
    <property type="entry name" value="Ig_TMEM132_6th"/>
</dbReference>
<evidence type="ECO:0000256" key="7">
    <source>
        <dbReference type="SAM" id="SignalP"/>
    </source>
</evidence>
<dbReference type="Pfam" id="PF23486">
    <property type="entry name" value="Ig_TMEM132_5th"/>
    <property type="match status" value="1"/>
</dbReference>
<evidence type="ECO:0000259" key="8">
    <source>
        <dbReference type="Pfam" id="PF15705"/>
    </source>
</evidence>
<dbReference type="Ensembl" id="ENSHHUT00000074693.1">
    <property type="protein sequence ID" value="ENSHHUP00000072296.1"/>
    <property type="gene ID" value="ENSHHUG00000042400.1"/>
</dbReference>
<evidence type="ECO:0000256" key="2">
    <source>
        <dbReference type="ARBA" id="ARBA00006166"/>
    </source>
</evidence>
<protein>
    <submittedName>
        <fullName evidence="15">Transmembrane protein 132C</fullName>
    </submittedName>
</protein>
<keyword evidence="7" id="KW-0732">Signal</keyword>
<dbReference type="GO" id="GO:0016020">
    <property type="term" value="C:membrane"/>
    <property type="evidence" value="ECO:0007669"/>
    <property type="project" value="UniProtKB-SubCell"/>
</dbReference>
<sequence>MFTCSCFITISCPDSALFFCLVVADCRVLEGLQRFSSIPTYLPVNYQVVNAESAFFLKEANQEFMRNSSLLSRTEPFFIYQARSMPSVNASYGPLSVEQPVPPELIQHPGAFVASSMFTFNWKVQTYIIQERIYLAKPRVQVLFYVAGRDWDDYSTIDKLPCVRMFAFHETQEVRGTCQLKGELGLCVAELEPLAGWFSPPSVVPGRQRTIELAEGTTVELYYMLQSTESGECHLEEARKGNSIRSDQEGLFGSSTSTPMRRIGSVRLYQIPDAPFLTEHRLDSNFLVMVPAMPMRQRDTVSAFITASAFSPVEMFTLRVKLKEGMVFLGARPSNPTLWMVSQDVRSEGHRVVTLHCRRKESKVGVQRVLQVDLEVDNFLGPLGSRWITWQVEYPGSHATTQEAETEIRLAQKDLGGIVPLAMDTEILNTAVLTGKTVAVPVKVVTIGADGTVTDVSEAVDCRSTDEDVVKVSDRCDYVFVNGKEMKGKVRMMVNFTYSYLSAQLEMNVWIPRLPLQIEVSDTELSQIKGWRVPIMANSQRSARDSDDEDDEDRRGRSCTLQYQNAMVRVLTQFVAESTNPRGQLAFMLGSDWQVDITGLVWDFLKVENPQIAKLQDRRILVGLDMGMTTIQVLSPLSDSILAEKTVTVVDDKVTITELGVQLVTGLALSLQLSSGSNRAILATATTQEVLQSPKQEALISAWLQFSDGSMAPLDMYNPDYFVLTATSLDEEVVTVQQDPSWKWPVIVTESEGQGLLVRVEMTVCDLCQKFKRRSVLAAGNCNVRVKFGQSDSGTSRGNDGNQVQNMPDFSEFPAHVDLPRSRNMDDDLIQTARGLTDLEIGMYALLGVFCLAILVFLINCISYTLKYRHKEMSIEGQESMNHAHDWVWLGNEAELLESQVSLSPQQDEITSMVDCTAGLEEGSHLLNGASVQKNVQGQVHRAADTGCCTAKDSKGDSPTTKRKRVKFTTFTTILPDNGCPTVSTLSMGHSQDIKWVCQDVELGDSNEPWNYMERLNDSALKEVA</sequence>
<reference evidence="16" key="1">
    <citation type="submission" date="2018-06" db="EMBL/GenBank/DDBJ databases">
        <title>Genome assembly of Danube salmon.</title>
        <authorList>
            <person name="Macqueen D.J."/>
            <person name="Gundappa M.K."/>
        </authorList>
    </citation>
    <scope>NUCLEOTIDE SEQUENCE [LARGE SCALE GENOMIC DNA]</scope>
</reference>
<dbReference type="InterPro" id="IPR031436">
    <property type="entry name" value="TMEM132_C"/>
</dbReference>
<feature type="domain" description="Transmembrane protein TMEM132 sixth" evidence="14">
    <location>
        <begin position="655"/>
        <end position="770"/>
    </location>
</feature>